<evidence type="ECO:0000313" key="1">
    <source>
        <dbReference type="EMBL" id="DAD18376.1"/>
    </source>
</evidence>
<reference evidence="1 2" key="1">
    <citation type="journal article" date="2020" name="Mol. Biol. Evol.">
        <title>Distinct Expression and Methylation Patterns for Genes with Different Fates following a Single Whole-Genome Duplication in Flowering Plants.</title>
        <authorList>
            <person name="Shi T."/>
            <person name="Rahmani R.S."/>
            <person name="Gugger P.F."/>
            <person name="Wang M."/>
            <person name="Li H."/>
            <person name="Zhang Y."/>
            <person name="Li Z."/>
            <person name="Wang Q."/>
            <person name="Van de Peer Y."/>
            <person name="Marchal K."/>
            <person name="Chen J."/>
        </authorList>
    </citation>
    <scope>NUCLEOTIDE SEQUENCE [LARGE SCALE GENOMIC DNA]</scope>
    <source>
        <tissue evidence="1">Leaf</tissue>
    </source>
</reference>
<keyword evidence="2" id="KW-1185">Reference proteome</keyword>
<dbReference type="EMBL" id="DUZY01000001">
    <property type="protein sequence ID" value="DAD18376.1"/>
    <property type="molecule type" value="Genomic_DNA"/>
</dbReference>
<sequence>MSGEVVEEAKENGFSETICNLEMQRRRSQSLGYLRFPFLS</sequence>
<evidence type="ECO:0000313" key="2">
    <source>
        <dbReference type="Proteomes" id="UP000607653"/>
    </source>
</evidence>
<dbReference type="AlphaFoldDB" id="A0A822XH96"/>
<accession>A0A822XH96</accession>
<gene>
    <name evidence="1" type="ORF">HUJ06_019839</name>
</gene>
<dbReference type="Proteomes" id="UP000607653">
    <property type="component" value="Unassembled WGS sequence"/>
</dbReference>
<comment type="caution">
    <text evidence="1">The sequence shown here is derived from an EMBL/GenBank/DDBJ whole genome shotgun (WGS) entry which is preliminary data.</text>
</comment>
<name>A0A822XH96_NELNU</name>
<protein>
    <submittedName>
        <fullName evidence="1">Uncharacterized protein</fullName>
    </submittedName>
</protein>
<organism evidence="1 2">
    <name type="scientific">Nelumbo nucifera</name>
    <name type="common">Sacred lotus</name>
    <dbReference type="NCBI Taxonomy" id="4432"/>
    <lineage>
        <taxon>Eukaryota</taxon>
        <taxon>Viridiplantae</taxon>
        <taxon>Streptophyta</taxon>
        <taxon>Embryophyta</taxon>
        <taxon>Tracheophyta</taxon>
        <taxon>Spermatophyta</taxon>
        <taxon>Magnoliopsida</taxon>
        <taxon>Proteales</taxon>
        <taxon>Nelumbonaceae</taxon>
        <taxon>Nelumbo</taxon>
    </lineage>
</organism>
<proteinExistence type="predicted"/>